<dbReference type="CDD" id="cd02440">
    <property type="entry name" value="AdoMet_MTases"/>
    <property type="match status" value="1"/>
</dbReference>
<dbReference type="SUPFAM" id="SSF53335">
    <property type="entry name" value="S-adenosyl-L-methionine-dependent methyltransferases"/>
    <property type="match status" value="1"/>
</dbReference>
<accession>F8IF70</accession>
<dbReference type="STRING" id="1048834.TC41_2128"/>
<keyword evidence="1 3" id="KW-0808">Transferase</keyword>
<dbReference type="KEGG" id="aad:TC41_2128"/>
<reference evidence="3 4" key="1">
    <citation type="journal article" date="2011" name="J. Bacteriol.">
        <title>Complete Genome Sequence of Alicyclobacillus acidocaldarius Strain Tc-4-1.</title>
        <authorList>
            <person name="Chen Y."/>
            <person name="He Y."/>
            <person name="Zhang B."/>
            <person name="Yang J."/>
            <person name="Li W."/>
            <person name="Dong Z."/>
            <person name="Hu S."/>
        </authorList>
    </citation>
    <scope>NUCLEOTIDE SEQUENCE [LARGE SCALE GENOMIC DNA]</scope>
    <source>
        <strain evidence="3 4">Tc-4-1</strain>
    </source>
</reference>
<evidence type="ECO:0000313" key="4">
    <source>
        <dbReference type="Proteomes" id="UP000000292"/>
    </source>
</evidence>
<dbReference type="Gene3D" id="3.40.50.150">
    <property type="entry name" value="Vaccinia Virus protein VP39"/>
    <property type="match status" value="1"/>
</dbReference>
<dbReference type="PATRIC" id="fig|1048834.4.peg.2010"/>
<dbReference type="InterPro" id="IPR041698">
    <property type="entry name" value="Methyltransf_25"/>
</dbReference>
<keyword evidence="3" id="KW-0489">Methyltransferase</keyword>
<feature type="domain" description="Methyltransferase" evidence="2">
    <location>
        <begin position="46"/>
        <end position="139"/>
    </location>
</feature>
<protein>
    <submittedName>
        <fullName evidence="3">Methyltransferase type 11</fullName>
    </submittedName>
</protein>
<gene>
    <name evidence="3" type="ordered locus">TC41_2128</name>
</gene>
<evidence type="ECO:0000259" key="2">
    <source>
        <dbReference type="Pfam" id="PF13649"/>
    </source>
</evidence>
<proteinExistence type="predicted"/>
<dbReference type="Pfam" id="PF13649">
    <property type="entry name" value="Methyltransf_25"/>
    <property type="match status" value="1"/>
</dbReference>
<organism evidence="3 4">
    <name type="scientific">Alicyclobacillus acidocaldarius (strain Tc-4-1)</name>
    <name type="common">Bacillus acidocaldarius</name>
    <dbReference type="NCBI Taxonomy" id="1048834"/>
    <lineage>
        <taxon>Bacteria</taxon>
        <taxon>Bacillati</taxon>
        <taxon>Bacillota</taxon>
        <taxon>Bacilli</taxon>
        <taxon>Bacillales</taxon>
        <taxon>Alicyclobacillaceae</taxon>
        <taxon>Alicyclobacillus</taxon>
    </lineage>
</organism>
<sequence length="249" mass="28371">MDTYRGQLTMAYEDLAAFYDELMGDALYHAWQKALAPHLSSVRVAVDLGCGTGRMAAWLAERAERVYAVDRSPEMLAVAFDTWGHLANVHWLESDLGDLALPEAADFALASTDVLNYILTRDELERVLQRVRACVRPGGKWALDTLGPRRIQQLHNGAWHDVRDHLVIVHETEVEGERIVHRVCGFFGIDEEGALYRRFDEEHVQRYWDAATLAELLDRTGWEVVEVQGDFGESPVDQADRVVWVLKRR</sequence>
<dbReference type="eggNOG" id="COG2226">
    <property type="taxonomic scope" value="Bacteria"/>
</dbReference>
<dbReference type="HOGENOM" id="CLU_069129_5_0_9"/>
<dbReference type="Proteomes" id="UP000000292">
    <property type="component" value="Chromosome"/>
</dbReference>
<evidence type="ECO:0000313" key="3">
    <source>
        <dbReference type="EMBL" id="AEJ44035.1"/>
    </source>
</evidence>
<dbReference type="AlphaFoldDB" id="F8IF70"/>
<dbReference type="InterPro" id="IPR029063">
    <property type="entry name" value="SAM-dependent_MTases_sf"/>
</dbReference>
<dbReference type="GO" id="GO:0032259">
    <property type="term" value="P:methylation"/>
    <property type="evidence" value="ECO:0007669"/>
    <property type="project" value="UniProtKB-KW"/>
</dbReference>
<dbReference type="EMBL" id="CP002902">
    <property type="protein sequence ID" value="AEJ44035.1"/>
    <property type="molecule type" value="Genomic_DNA"/>
</dbReference>
<name>F8IF70_ALIAT</name>
<evidence type="ECO:0000256" key="1">
    <source>
        <dbReference type="ARBA" id="ARBA00022679"/>
    </source>
</evidence>
<reference evidence="4" key="2">
    <citation type="submission" date="2011-06" db="EMBL/GenBank/DDBJ databases">
        <title>The complete genome sequence of Alicyclobacillus acidocaldarius sp. Tc-4-1.</title>
        <authorList>
            <person name="Chen Y."/>
            <person name="He Y."/>
            <person name="Dong Z."/>
            <person name="Hu S."/>
        </authorList>
    </citation>
    <scope>NUCLEOTIDE SEQUENCE [LARGE SCALE GENOMIC DNA]</scope>
    <source>
        <strain evidence="4">Tc-4-1</strain>
    </source>
</reference>
<dbReference type="PANTHER" id="PTHR43861">
    <property type="entry name" value="TRANS-ACONITATE 2-METHYLTRANSFERASE-RELATED"/>
    <property type="match status" value="1"/>
</dbReference>
<dbReference type="GO" id="GO:0008168">
    <property type="term" value="F:methyltransferase activity"/>
    <property type="evidence" value="ECO:0007669"/>
    <property type="project" value="UniProtKB-KW"/>
</dbReference>
<dbReference type="Gene3D" id="2.20.25.110">
    <property type="entry name" value="S-adenosyl-L-methionine-dependent methyltransferases"/>
    <property type="match status" value="1"/>
</dbReference>